<gene>
    <name evidence="4" type="ORF">GCM10008021_03300</name>
    <name evidence="3" type="ORF">GCM10010914_06630</name>
</gene>
<sequence>MSGQPEFGRILRQTRQAAGLKLYDVAEVLKVHHTYLSRIETGQERPPSNRVISLLADLYGVDRDALFVAAGRLPPELYEMAATAQGVQLLRAFQEFQRSDDPAPLSAQQRAENVRLSQQLERP</sequence>
<reference evidence="4" key="1">
    <citation type="journal article" date="2014" name="Int. J. Syst. Evol. Microbiol.">
        <title>Complete genome of a new Firmicutes species belonging to the dominant human colonic microbiota ('Ruminococcus bicirculans') reveals two chromosomes and a selective capacity to utilize plant glucans.</title>
        <authorList>
            <consortium name="NISC Comparative Sequencing Program"/>
            <person name="Wegmann U."/>
            <person name="Louis P."/>
            <person name="Goesmann A."/>
            <person name="Henrissat B."/>
            <person name="Duncan S.H."/>
            <person name="Flint H.J."/>
        </authorList>
    </citation>
    <scope>NUCLEOTIDE SEQUENCE</scope>
    <source>
        <strain evidence="4">CGMCC 1.8884</strain>
    </source>
</reference>
<dbReference type="EMBL" id="BMMA01000004">
    <property type="protein sequence ID" value="GGI75088.1"/>
    <property type="molecule type" value="Genomic_DNA"/>
</dbReference>
<reference evidence="3" key="2">
    <citation type="journal article" date="2014" name="Int. J. Syst. Evol. Microbiol.">
        <title>Complete genome sequence of Corynebacterium casei LMG S-19264T (=DSM 44701T), isolated from a smear-ripened cheese.</title>
        <authorList>
            <consortium name="US DOE Joint Genome Institute (JGI-PGF)"/>
            <person name="Walter F."/>
            <person name="Albersmeier A."/>
            <person name="Kalinowski J."/>
            <person name="Ruckert C."/>
        </authorList>
    </citation>
    <scope>NUCLEOTIDE SEQUENCE</scope>
    <source>
        <strain evidence="3">CGMCC 1.8885</strain>
    </source>
</reference>
<evidence type="ECO:0000256" key="1">
    <source>
        <dbReference type="SAM" id="MobiDB-lite"/>
    </source>
</evidence>
<dbReference type="Pfam" id="PF13560">
    <property type="entry name" value="HTH_31"/>
    <property type="match status" value="1"/>
</dbReference>
<dbReference type="GeneID" id="59164596"/>
<evidence type="ECO:0000313" key="3">
    <source>
        <dbReference type="EMBL" id="GGI75088.1"/>
    </source>
</evidence>
<protein>
    <recommendedName>
        <fullName evidence="2">HTH cro/C1-type domain-containing protein</fullName>
    </recommendedName>
</protein>
<dbReference type="CDD" id="cd00093">
    <property type="entry name" value="HTH_XRE"/>
    <property type="match status" value="1"/>
</dbReference>
<dbReference type="EMBL" id="BMLZ01000003">
    <property type="protein sequence ID" value="GGP28679.1"/>
    <property type="molecule type" value="Genomic_DNA"/>
</dbReference>
<dbReference type="GO" id="GO:0003677">
    <property type="term" value="F:DNA binding"/>
    <property type="evidence" value="ECO:0007669"/>
    <property type="project" value="InterPro"/>
</dbReference>
<dbReference type="InterPro" id="IPR001387">
    <property type="entry name" value="Cro/C1-type_HTH"/>
</dbReference>
<evidence type="ECO:0000313" key="4">
    <source>
        <dbReference type="EMBL" id="GGP28679.1"/>
    </source>
</evidence>
<feature type="domain" description="HTH cro/C1-type" evidence="2">
    <location>
        <begin position="11"/>
        <end position="66"/>
    </location>
</feature>
<name>A0AAV4K1E3_9DEIO</name>
<dbReference type="Proteomes" id="UP000630135">
    <property type="component" value="Unassembled WGS sequence"/>
</dbReference>
<comment type="caution">
    <text evidence="3">The sequence shown here is derived from an EMBL/GenBank/DDBJ whole genome shotgun (WGS) entry which is preliminary data.</text>
</comment>
<feature type="compositionally biased region" description="Polar residues" evidence="1">
    <location>
        <begin position="106"/>
        <end position="123"/>
    </location>
</feature>
<dbReference type="SMART" id="SM00530">
    <property type="entry name" value="HTH_XRE"/>
    <property type="match status" value="1"/>
</dbReference>
<organism evidence="3 6">
    <name type="scientific">Deinococcus wulumuqiensis</name>
    <dbReference type="NCBI Taxonomy" id="980427"/>
    <lineage>
        <taxon>Bacteria</taxon>
        <taxon>Thermotogati</taxon>
        <taxon>Deinococcota</taxon>
        <taxon>Deinococci</taxon>
        <taxon>Deinococcales</taxon>
        <taxon>Deinococcaceae</taxon>
        <taxon>Deinococcus</taxon>
    </lineage>
</organism>
<dbReference type="Proteomes" id="UP000652720">
    <property type="component" value="Unassembled WGS sequence"/>
</dbReference>
<dbReference type="RefSeq" id="WP_017869220.1">
    <property type="nucleotide sequence ID" value="NZ_BMLZ01000003.1"/>
</dbReference>
<dbReference type="SUPFAM" id="SSF47413">
    <property type="entry name" value="lambda repressor-like DNA-binding domains"/>
    <property type="match status" value="1"/>
</dbReference>
<reference evidence="5" key="3">
    <citation type="journal article" date="2019" name="Int. J. Syst. Evol. Microbiol.">
        <title>The Global Catalogue of Microorganisms (GCM) 10K type strain sequencing project: providing services to taxonomists for standard genome sequencing and annotation.</title>
        <authorList>
            <consortium name="The Broad Institute Genomics Platform"/>
            <consortium name="The Broad Institute Genome Sequencing Center for Infectious Disease"/>
            <person name="Wu L."/>
            <person name="Ma J."/>
        </authorList>
    </citation>
    <scope>NUCLEOTIDE SEQUENCE [LARGE SCALE GENOMIC DNA]</scope>
    <source>
        <strain evidence="5">CGMCC 1.8884</strain>
    </source>
</reference>
<dbReference type="PROSITE" id="PS50943">
    <property type="entry name" value="HTH_CROC1"/>
    <property type="match status" value="1"/>
</dbReference>
<dbReference type="Gene3D" id="1.10.260.40">
    <property type="entry name" value="lambda repressor-like DNA-binding domains"/>
    <property type="match status" value="1"/>
</dbReference>
<dbReference type="AlphaFoldDB" id="A0AAV4K1E3"/>
<dbReference type="InterPro" id="IPR010982">
    <property type="entry name" value="Lambda_DNA-bd_dom_sf"/>
</dbReference>
<proteinExistence type="predicted"/>
<reference evidence="3" key="4">
    <citation type="submission" date="2023-08" db="EMBL/GenBank/DDBJ databases">
        <authorList>
            <person name="Sun Q."/>
            <person name="Zhou Y."/>
        </authorList>
    </citation>
    <scope>NUCLEOTIDE SEQUENCE</scope>
    <source>
        <strain evidence="4">CGMCC 1.8884</strain>
        <strain evidence="3">CGMCC 1.8885</strain>
    </source>
</reference>
<evidence type="ECO:0000259" key="2">
    <source>
        <dbReference type="PROSITE" id="PS50943"/>
    </source>
</evidence>
<evidence type="ECO:0000313" key="5">
    <source>
        <dbReference type="Proteomes" id="UP000630135"/>
    </source>
</evidence>
<keyword evidence="5" id="KW-1185">Reference proteome</keyword>
<evidence type="ECO:0000313" key="6">
    <source>
        <dbReference type="Proteomes" id="UP000652720"/>
    </source>
</evidence>
<accession>A0AAV4K1E3</accession>
<feature type="region of interest" description="Disordered" evidence="1">
    <location>
        <begin position="100"/>
        <end position="123"/>
    </location>
</feature>